<feature type="domain" description="Glycosyl transferase family 25" evidence="1">
    <location>
        <begin position="10"/>
        <end position="182"/>
    </location>
</feature>
<dbReference type="EMBL" id="JAAWWK010000005">
    <property type="protein sequence ID" value="NKI18569.1"/>
    <property type="molecule type" value="Genomic_DNA"/>
</dbReference>
<name>A0ABX1GH84_9GAMM</name>
<dbReference type="Pfam" id="PF01755">
    <property type="entry name" value="Glyco_transf_25"/>
    <property type="match status" value="1"/>
</dbReference>
<dbReference type="InterPro" id="IPR002654">
    <property type="entry name" value="Glyco_trans_25"/>
</dbReference>
<organism evidence="2 3">
    <name type="scientific">Spongiibacter thalassae</name>
    <dbReference type="NCBI Taxonomy" id="2721624"/>
    <lineage>
        <taxon>Bacteria</taxon>
        <taxon>Pseudomonadati</taxon>
        <taxon>Pseudomonadota</taxon>
        <taxon>Gammaproteobacteria</taxon>
        <taxon>Cellvibrionales</taxon>
        <taxon>Spongiibacteraceae</taxon>
        <taxon>Spongiibacter</taxon>
    </lineage>
</organism>
<dbReference type="InterPro" id="IPR029044">
    <property type="entry name" value="Nucleotide-diphossugar_trans"/>
</dbReference>
<protein>
    <submittedName>
        <fullName evidence="2">Glycosyltransferase family 25 protein</fullName>
    </submittedName>
</protein>
<accession>A0ABX1GH84</accession>
<dbReference type="SUPFAM" id="SSF53448">
    <property type="entry name" value="Nucleotide-diphospho-sugar transferases"/>
    <property type="match status" value="1"/>
</dbReference>
<gene>
    <name evidence="2" type="ORF">HCU74_14220</name>
</gene>
<dbReference type="Proteomes" id="UP000765845">
    <property type="component" value="Unassembled WGS sequence"/>
</dbReference>
<evidence type="ECO:0000313" key="2">
    <source>
        <dbReference type="EMBL" id="NKI18569.1"/>
    </source>
</evidence>
<dbReference type="RefSeq" id="WP_168451099.1">
    <property type="nucleotide sequence ID" value="NZ_JAAWWK010000005.1"/>
</dbReference>
<evidence type="ECO:0000313" key="3">
    <source>
        <dbReference type="Proteomes" id="UP000765845"/>
    </source>
</evidence>
<sequence>MSKLDPILACFVISLEPEAAHTRLLLRSLQSQGVTASLFAAVDGRSTRPPLAAGEKLNDRLAMLRLRRLLTNTELGCYLSHYRVIKQAYDQGCDYVCVLEDDVVLEPRFAETLQALLGEQRDFVRLMDLKIRRRKRVKELVPGIVLTRPERGTLGAQAYLFSRDGMVKFLRYAATIYEAIDGVFDHGYIFGLDTFSVEPHVAYEVERESNIAKKADPGSRAMTLFERLAYHPVKLYFSLRRHWHLKTHYRDYYPATLPFVRPGKSPRLRAKGEAAYLLD</sequence>
<evidence type="ECO:0000259" key="1">
    <source>
        <dbReference type="Pfam" id="PF01755"/>
    </source>
</evidence>
<proteinExistence type="predicted"/>
<reference evidence="2 3" key="1">
    <citation type="submission" date="2020-04" db="EMBL/GenBank/DDBJ databases">
        <authorList>
            <person name="Yoon J."/>
        </authorList>
    </citation>
    <scope>NUCLEOTIDE SEQUENCE [LARGE SCALE GENOMIC DNA]</scope>
    <source>
        <strain evidence="2 3">KMU-166</strain>
    </source>
</reference>
<dbReference type="CDD" id="cd06532">
    <property type="entry name" value="Glyco_transf_25"/>
    <property type="match status" value="1"/>
</dbReference>
<keyword evidence="3" id="KW-1185">Reference proteome</keyword>
<comment type="caution">
    <text evidence="2">The sequence shown here is derived from an EMBL/GenBank/DDBJ whole genome shotgun (WGS) entry which is preliminary data.</text>
</comment>